<proteinExistence type="inferred from homology"/>
<organism evidence="4 5">
    <name type="scientific">Acinetobacter silvestris</name>
    <dbReference type="NCBI Taxonomy" id="1977882"/>
    <lineage>
        <taxon>Bacteria</taxon>
        <taxon>Pseudomonadati</taxon>
        <taxon>Pseudomonadota</taxon>
        <taxon>Gammaproteobacteria</taxon>
        <taxon>Moraxellales</taxon>
        <taxon>Moraxellaceae</taxon>
        <taxon>Acinetobacter</taxon>
    </lineage>
</organism>
<dbReference type="Pfam" id="PF05163">
    <property type="entry name" value="DinB"/>
    <property type="match status" value="1"/>
</dbReference>
<evidence type="ECO:0000313" key="5">
    <source>
        <dbReference type="Proteomes" id="UP000242765"/>
    </source>
</evidence>
<evidence type="ECO:0000256" key="2">
    <source>
        <dbReference type="ARBA" id="ARBA00022723"/>
    </source>
</evidence>
<dbReference type="PANTHER" id="PTHR37302">
    <property type="entry name" value="SLR1116 PROTEIN"/>
    <property type="match status" value="1"/>
</dbReference>
<evidence type="ECO:0000256" key="3">
    <source>
        <dbReference type="PIRSR" id="PIRSR607837-1"/>
    </source>
</evidence>
<dbReference type="STRING" id="1977882.B9T28_06625"/>
<dbReference type="PANTHER" id="PTHR37302:SF1">
    <property type="entry name" value="PROTEIN DINB"/>
    <property type="match status" value="1"/>
</dbReference>
<dbReference type="SUPFAM" id="SSF109854">
    <property type="entry name" value="DinB/YfiT-like putative metalloenzymes"/>
    <property type="match status" value="1"/>
</dbReference>
<accession>A0A1Y3CFI1</accession>
<dbReference type="Proteomes" id="UP000242765">
    <property type="component" value="Unassembled WGS sequence"/>
</dbReference>
<protein>
    <submittedName>
        <fullName evidence="4">Damage-inducible protein DinB</fullName>
    </submittedName>
</protein>
<feature type="binding site" evidence="3">
    <location>
        <position position="134"/>
    </location>
    <ligand>
        <name>a divalent metal cation</name>
        <dbReference type="ChEBI" id="CHEBI:60240"/>
    </ligand>
</feature>
<comment type="similarity">
    <text evidence="1">Belongs to the DinB family.</text>
</comment>
<keyword evidence="5" id="KW-1185">Reference proteome</keyword>
<feature type="binding site" evidence="3">
    <location>
        <position position="138"/>
    </location>
    <ligand>
        <name>a divalent metal cation</name>
        <dbReference type="ChEBI" id="CHEBI:60240"/>
    </ligand>
</feature>
<evidence type="ECO:0000313" key="4">
    <source>
        <dbReference type="EMBL" id="OTG65870.1"/>
    </source>
</evidence>
<evidence type="ECO:0000256" key="1">
    <source>
        <dbReference type="ARBA" id="ARBA00008635"/>
    </source>
</evidence>
<dbReference type="AlphaFoldDB" id="A0A1Y3CFI1"/>
<dbReference type="EMBL" id="NEGB01000003">
    <property type="protein sequence ID" value="OTG65870.1"/>
    <property type="molecule type" value="Genomic_DNA"/>
</dbReference>
<keyword evidence="2 3" id="KW-0479">Metal-binding</keyword>
<dbReference type="InterPro" id="IPR007837">
    <property type="entry name" value="DinB"/>
</dbReference>
<dbReference type="GO" id="GO:0046872">
    <property type="term" value="F:metal ion binding"/>
    <property type="evidence" value="ECO:0007669"/>
    <property type="project" value="UniProtKB-KW"/>
</dbReference>
<gene>
    <name evidence="4" type="ORF">B9T28_06625</name>
</gene>
<dbReference type="OrthoDB" id="9807509at2"/>
<sequence>MCKQQLLLMAQYNIWATERLVQHLKTVTDEDLYRDVGLFFKSIFGTLNHLLLGEHYLWYRRFTEGVSPAIALSTPIESDCLQCLEQLNTKSRHWIDFIHTLTDERLAGSLSYKRVNGEALCLPFTATLLHVFNHGTHHRGQITAALTALGYECPELDLVYMLVEQSRDHIKK</sequence>
<name>A0A1Y3CFI1_9GAMM</name>
<reference evidence="4 5" key="1">
    <citation type="submission" date="2017-04" db="EMBL/GenBank/DDBJ databases">
        <title>High diversity of culturable Acinetobacter species in natural soil and water ecosystems.</title>
        <authorList>
            <person name="Nemec A."/>
            <person name="Radolfova-Krizova L."/>
        </authorList>
    </citation>
    <scope>NUCLEOTIDE SEQUENCE [LARGE SCALE GENOMIC DNA]</scope>
    <source>
        <strain evidence="4 5">ANC 4999</strain>
    </source>
</reference>
<dbReference type="InterPro" id="IPR034660">
    <property type="entry name" value="DinB/YfiT-like"/>
</dbReference>
<feature type="binding site" evidence="3">
    <location>
        <position position="49"/>
    </location>
    <ligand>
        <name>a divalent metal cation</name>
        <dbReference type="ChEBI" id="CHEBI:60240"/>
    </ligand>
</feature>
<dbReference type="RefSeq" id="WP_086203207.1">
    <property type="nucleotide sequence ID" value="NZ_NEGB01000003.1"/>
</dbReference>
<dbReference type="Gene3D" id="1.20.120.450">
    <property type="entry name" value="dinb family like domain"/>
    <property type="match status" value="1"/>
</dbReference>
<comment type="caution">
    <text evidence="4">The sequence shown here is derived from an EMBL/GenBank/DDBJ whole genome shotgun (WGS) entry which is preliminary data.</text>
</comment>